<organism evidence="1 2">
    <name type="scientific">Segatella salivae DSM 15606</name>
    <dbReference type="NCBI Taxonomy" id="888832"/>
    <lineage>
        <taxon>Bacteria</taxon>
        <taxon>Pseudomonadati</taxon>
        <taxon>Bacteroidota</taxon>
        <taxon>Bacteroidia</taxon>
        <taxon>Bacteroidales</taxon>
        <taxon>Prevotellaceae</taxon>
        <taxon>Segatella</taxon>
    </lineage>
</organism>
<dbReference type="HOGENOM" id="CLU_3203636_0_0_10"/>
<keyword evidence="2" id="KW-1185">Reference proteome</keyword>
<accession>E6MNE0</accession>
<reference evidence="1 2" key="1">
    <citation type="submission" date="2010-12" db="EMBL/GenBank/DDBJ databases">
        <authorList>
            <person name="Muzny D."/>
            <person name="Qin X."/>
            <person name="Deng J."/>
            <person name="Jiang H."/>
            <person name="Liu Y."/>
            <person name="Qu J."/>
            <person name="Song X.-Z."/>
            <person name="Zhang L."/>
            <person name="Thornton R."/>
            <person name="Coyle M."/>
            <person name="Francisco L."/>
            <person name="Jackson L."/>
            <person name="Javaid M."/>
            <person name="Korchina V."/>
            <person name="Kovar C."/>
            <person name="Mata R."/>
            <person name="Mathew T."/>
            <person name="Ngo R."/>
            <person name="Nguyen L."/>
            <person name="Nguyen N."/>
            <person name="Okwuonu G."/>
            <person name="Ongeri F."/>
            <person name="Pham C."/>
            <person name="Simmons D."/>
            <person name="Wilczek-Boney K."/>
            <person name="Hale W."/>
            <person name="Jakkamsetti A."/>
            <person name="Pham P."/>
            <person name="Ruth R."/>
            <person name="San Lucas F."/>
            <person name="Warren J."/>
            <person name="Zhang J."/>
            <person name="Zhao Z."/>
            <person name="Zhou C."/>
            <person name="Zhu D."/>
            <person name="Lee S."/>
            <person name="Bess C."/>
            <person name="Blankenburg K."/>
            <person name="Forbes L."/>
            <person name="Fu Q."/>
            <person name="Gubbala S."/>
            <person name="Hirani K."/>
            <person name="Jayaseelan J.C."/>
            <person name="Lara F."/>
            <person name="Munidasa M."/>
            <person name="Palculict T."/>
            <person name="Patil S."/>
            <person name="Pu L.-L."/>
            <person name="Saada N."/>
            <person name="Tang L."/>
            <person name="Weissenberger G."/>
            <person name="Zhu Y."/>
            <person name="Hemphill L."/>
            <person name="Shang Y."/>
            <person name="Youmans B."/>
            <person name="Ayvaz T."/>
            <person name="Ross M."/>
            <person name="Santibanez J."/>
            <person name="Aqrawi P."/>
            <person name="Gross S."/>
            <person name="Joshi V."/>
            <person name="Fowler G."/>
            <person name="Nazareth L."/>
            <person name="Reid J."/>
            <person name="Worley K."/>
            <person name="Petrosino J."/>
            <person name="Highlander S."/>
            <person name="Gibbs R."/>
        </authorList>
    </citation>
    <scope>NUCLEOTIDE SEQUENCE [LARGE SCALE GENOMIC DNA]</scope>
    <source>
        <strain evidence="1 2">DSM 15606</strain>
    </source>
</reference>
<name>E6MNE0_9BACT</name>
<gene>
    <name evidence="1" type="ORF">HMPREF9420_1008</name>
</gene>
<sequence>MRLDLQDKSIFSVLKIMCDDETFWYSMTYHNRQIMALFVTLWAEV</sequence>
<dbReference type="AlphaFoldDB" id="E6MNE0"/>
<evidence type="ECO:0000313" key="1">
    <source>
        <dbReference type="EMBL" id="EFV04854.1"/>
    </source>
</evidence>
<comment type="caution">
    <text evidence="1">The sequence shown here is derived from an EMBL/GenBank/DDBJ whole genome shotgun (WGS) entry which is preliminary data.</text>
</comment>
<dbReference type="Proteomes" id="UP000003874">
    <property type="component" value="Unassembled WGS sequence"/>
</dbReference>
<proteinExistence type="predicted"/>
<protein>
    <submittedName>
        <fullName evidence="1">Uncharacterized protein</fullName>
    </submittedName>
</protein>
<dbReference type="EMBL" id="AEQO01000106">
    <property type="protein sequence ID" value="EFV04854.1"/>
    <property type="molecule type" value="Genomic_DNA"/>
</dbReference>
<evidence type="ECO:0000313" key="2">
    <source>
        <dbReference type="Proteomes" id="UP000003874"/>
    </source>
</evidence>